<dbReference type="NCBIfam" id="TIGR01901">
    <property type="entry name" value="adhes_NPXG"/>
    <property type="match status" value="1"/>
</dbReference>
<dbReference type="Pfam" id="PF13332">
    <property type="entry name" value="Fil_haemagg_2"/>
    <property type="match status" value="3"/>
</dbReference>
<gene>
    <name evidence="4" type="ORF">HMPREF0402_04273</name>
</gene>
<proteinExistence type="predicted"/>
<dbReference type="PANTHER" id="PTHR42264">
    <property type="entry name" value="EPHRIN_REC_LIKE DOMAIN-CONTAINING PROTEIN"/>
    <property type="match status" value="1"/>
</dbReference>
<dbReference type="InterPro" id="IPR025157">
    <property type="entry name" value="Hemagglutinin_rpt"/>
</dbReference>
<dbReference type="RefSeq" id="WP_016361928.1">
    <property type="nucleotide sequence ID" value="NZ_KE161011.1"/>
</dbReference>
<evidence type="ECO:0000313" key="4">
    <source>
        <dbReference type="EMBL" id="EPC09008.1"/>
    </source>
</evidence>
<evidence type="ECO:0000256" key="2">
    <source>
        <dbReference type="SAM" id="Phobius"/>
    </source>
</evidence>
<dbReference type="PATRIC" id="fig|457404.5.peg.3215"/>
<organism evidence="4 5">
    <name type="scientific">Fusobacterium ulcerans 12-1B</name>
    <dbReference type="NCBI Taxonomy" id="457404"/>
    <lineage>
        <taxon>Bacteria</taxon>
        <taxon>Fusobacteriati</taxon>
        <taxon>Fusobacteriota</taxon>
        <taxon>Fusobacteriia</taxon>
        <taxon>Fusobacteriales</taxon>
        <taxon>Fusobacteriaceae</taxon>
        <taxon>Fusobacterium</taxon>
    </lineage>
</organism>
<keyword evidence="2" id="KW-0812">Transmembrane</keyword>
<reference evidence="4 5" key="1">
    <citation type="submission" date="2012-07" db="EMBL/GenBank/DDBJ databases">
        <title>The Genome Sequence of Fusobacterium ulcerans 12_1B.</title>
        <authorList>
            <consortium name="The Broad Institute Genome Sequencing Platform"/>
            <person name="Earl A."/>
            <person name="Ward D."/>
            <person name="Feldgarden M."/>
            <person name="Gevers D."/>
            <person name="Strauss J."/>
            <person name="Ambrose C.E."/>
            <person name="Allen-Vercoe E."/>
            <person name="Walker B."/>
            <person name="Young S.K."/>
            <person name="Zeng Q."/>
            <person name="Gargeya S."/>
            <person name="Fitzgerald M."/>
            <person name="Haas B."/>
            <person name="Abouelleil A."/>
            <person name="Alvarado L."/>
            <person name="Arachchi H.M."/>
            <person name="Berlin A.M."/>
            <person name="Chapman S.B."/>
            <person name="Goldberg J."/>
            <person name="Griggs A."/>
            <person name="Gujja S."/>
            <person name="Hansen M."/>
            <person name="Howarth C."/>
            <person name="Imamovic A."/>
            <person name="Larimer J."/>
            <person name="McCowen C."/>
            <person name="Montmayeur A."/>
            <person name="Murphy C."/>
            <person name="Neiman D."/>
            <person name="Pearson M."/>
            <person name="Priest M."/>
            <person name="Roberts A."/>
            <person name="Saif S."/>
            <person name="Shea T."/>
            <person name="Sisk P."/>
            <person name="Sykes S."/>
            <person name="Wortman J."/>
            <person name="Nusbaum C."/>
            <person name="Birren B."/>
        </authorList>
    </citation>
    <scope>NUCLEOTIDE SEQUENCE [LARGE SCALE GENOMIC DNA]</scope>
    <source>
        <strain evidence="4 5">12_1B</strain>
    </source>
</reference>
<feature type="region of interest" description="Disordered" evidence="1">
    <location>
        <begin position="2263"/>
        <end position="2316"/>
    </location>
</feature>
<keyword evidence="2" id="KW-1133">Transmembrane helix</keyword>
<keyword evidence="2" id="KW-0472">Membrane</keyword>
<accession>S2LPP7</accession>
<dbReference type="Proteomes" id="UP000003233">
    <property type="component" value="Unassembled WGS sequence"/>
</dbReference>
<dbReference type="SMART" id="SM00912">
    <property type="entry name" value="Haemagg_act"/>
    <property type="match status" value="1"/>
</dbReference>
<protein>
    <recommendedName>
        <fullName evidence="3">Filamentous haemagglutinin FhaB/tRNA nuclease CdiA-like TPS domain-containing protein</fullName>
    </recommendedName>
</protein>
<sequence>MEKLRNNFFKKLIIYSYIFLSIFTQPLLAAGVVKDQNMNQQMNVEKAPNGVPIVNINAPNKNGVSHNHFKEYNVGKEGILLNNSAKEFNRTQIGGIIQGNSNLNGREANVILTEVTGVNRSRIEGYTEIVGKSAEYILANPNGIYLNGAGFINTPRVILTTGKSITDELGNLKGFSIDDGTVVIGSQGIDGKNVRMVDIISRTAELNGAVYGGDEVNVVLGRNDYDHQTKKVTPKADKAGDKPKVALDAKALGSLYAGRIYLQSTEKGVGVNSQGEMLAGAGDFEVDVNGRLVLNDAQAKNDIKIKAENVEIQKRAIAENNINIDTKDIVNTGVVTANKNITVKSSNIENKGGISSKSININNKEKIVNTGKISADNVKISSNDMTNKELTAVNANIDLTGNLKTESIKAVENLNIKGKNIENTGTIAANKKVQIESADISNKGDISTDEIKINNKNNVVNEKNITASIVDITSKSLVNKEEIQGEILNLKILDSFNNNGILLGKNITLNAGKVINTSTIYGEKYLTITSDKYTNKNLGVTAGEILTLNSNIENDGNILGEKVIFTGTEIKNIGSITGEDTLHITSNLNNSGTIQGKNLVSITGNIDNSKNIKSEKVLNISGNVINTGYIYGENADIVGNITNSGDILSLSNMKISGNIINNKNLNSGDKLILLSSNILNNDRISALDLSVTGVKLVNNGIITGEKGIFNIDDIENYGTLYGKNTLSITGNNLINNKLIQGSKDLYINSQNIENKDDLFAGNNISLIAISLDNIGRIIGDGNLTFNTSNLFTNSNLIQGNNIKVTGIDNSGKIVAKEEIEAVEIKNNGTISALKNLKSNKLSNLLLGKTILGENLTLEEELLNKGIISVKGDMTAKNVSNTGSIISDKNIVLKELDNSNGTIEGKNISIVNTGIFNNQSGKLKVFDNDSILYIKALGINNNSGEIHAQGTADLNIAGNLILTGSYIGNTLLKITADSLTSNINLENVGDIVVNLSGDLLNNNKFVSGNNITITAKDLINNKTLGSLGNFNIVLTGKLDNLDSIILGSGNNIIATAGDINNSGFLTSQNSLTVNSKDLINNGQIASGNVLILNSNNITNNNFALLYSKNDMFITAKKDLVNNKGDIYSGNNVEIKVLGKVQNNAATIEAIGDIYIEAAQIENLGEVTGSHSITGKIPASAVTTNVSQQEKDKIKDKFLNLIDEMNEGKDDKYEKAYFDSTELEWIDEIESNYTSKMAYISSGKNITLKTTGDVINREGNILADKDVNISAVNLRNENYIVDVTTNSSWKSKYYTYVWEEGGGDYGGDNSDHGGSGGGGRWSKVYHEDLKLIESFIQKVGTDKATKISAGDNMNISVVQIGNGVQSSDSNVVNSKNINVGQVILNSSNVGKTGTINTESFITIPEGDKGLFIVNKDLVNSSGISISEKDKITVGNGEVVFNNNSVSNNKTPGFSYLIESNVKFTDMGYYMGSDYFFGKIGFNPEKNIRLLGDAFYESRVVNRAILESTGKRYLNGAANEKEQMQILLDNSIKAMEDFNLSIGTALTKEQINNLKSDIIWYVEEEVNGINVLVPKVYLSKETLASLGNNQTGMMAGNGINISAVEVNNTGSIKSDGSITINAQEFLNKSVLGDFKALIAGNDIEIVSVNDIKNIGAEISADNNISLESIKGSIWNTSTSRENTNLNDIVIGSFENVGEIKAGNNISIAAADTVRNTGAVIEANEDIVVVSNNIVLDTIQINNSVNKEKYQKETKENIGGSVSGNNILLVADNNIEIKGSDLESIKSITMLGNEINIESVENYSYEKDGSGKNYTIKEKVNNIGSTVTGENIFISADENINIKGSDIVADSELRLKAGEDVNLTASIDSDYYEHQESKKKSFGRGKSKTEVKYSTSHNGTNLIGENVSIESGKDTVIIGSNIQAGPEGSAVINAGGDIVQAAVKDINYSYKKTTKTGFLGLTGSSKSTEQYKEEAVKSNTISGIGGTSYDAESGVLLEGVTVVSTGNITLKGKEIAINPVETQAYQEEIKKKKGFSSSFSGGTASFSYGKSKDEIKTTQTTNTASTIVSQGKVDIEATEGKAVLKSVDIYGETGIDIKGHEGVKLIVAKDKTTVDEKHKSSSIGVSVGVAGSIKTTIDNVRDIDKLTDFGGNSYDIANTASDLVGAIKEGAEAFSKIKNDGQQENNGTHEGMKVISTDVNSYITVSAGVNKSKSEYHSSSESTVKNKLESKGDINISSGAGSVIIEGTDIKTEKDLNLSASKDVVVKSSKDEYSSSSSSSSKGLNADLTVSTNPKDMLGSVTASQSKGKGNSEGTVNVNSKFEVGGTHKVEAGEKVIYEGANVEAGRVEIKGEEVIIASSKDTEKSSSKNSNSSIKVTPGAPGFSGEINIGHREGNGEKEWVSDQTSIIAKEGGVIESKDFTNSGAIIGSESEENKLIVKAENITVEHLKDKDTNKVSGGGIEVTGTGVPNLSVVTGGQDKRQDTNATAVNTEFEIAGESKTAEELGFNTDLEKAQEITKDEDKVLDAELHTDLLNKSERDKIVDLGVNLSEIIQSIVNSDSGGVLNTYKAHKYGRLLEAHIDKEPKYKEILGDPNISVEDKQRVLNDAVNNFLTSRGYAGPPLEILIGEESLSTRGKVVISKDKLNGLSFLEDLGHELGHLVSYDDGKEDTAKIVEGKLGTLEETDTQGKYNDYLESLKEEYKNLKTEEETREWLANIPDNEKEYKFNQAIRSLAVLKGQNFGGHQFGIMVPDDQNEFFENGTLKQKYKDMGYPEPEKIGDSYGWTLAGHNFEEKYKENGKEKSKNYLIVKFNETEDINSAKDLLTGTNKHNGNYEKINPKDLIIPGKTDSEMIKQVFNSALNYQKNTENTPVNYKILGPNCNTWFFNLSEINNIQNNTRGVGAFYAEPGTKKELDQNLWKENGGKSGR</sequence>
<dbReference type="InterPro" id="IPR008638">
    <property type="entry name" value="FhaB/CdiA-like_TPS"/>
</dbReference>
<feature type="compositionally biased region" description="Polar residues" evidence="1">
    <location>
        <begin position="2297"/>
        <end position="2316"/>
    </location>
</feature>
<dbReference type="EMBL" id="AGWJ02000030">
    <property type="protein sequence ID" value="EPC09008.1"/>
    <property type="molecule type" value="Genomic_DNA"/>
</dbReference>
<feature type="transmembrane region" description="Helical" evidence="2">
    <location>
        <begin position="12"/>
        <end position="33"/>
    </location>
</feature>
<evidence type="ECO:0000259" key="3">
    <source>
        <dbReference type="SMART" id="SM00912"/>
    </source>
</evidence>
<dbReference type="SUPFAM" id="SSF51126">
    <property type="entry name" value="Pectin lyase-like"/>
    <property type="match status" value="1"/>
</dbReference>
<dbReference type="Gene3D" id="2.160.20.10">
    <property type="entry name" value="Single-stranded right-handed beta-helix, Pectin lyase-like"/>
    <property type="match status" value="1"/>
</dbReference>
<keyword evidence="5" id="KW-1185">Reference proteome</keyword>
<dbReference type="Pfam" id="PF05860">
    <property type="entry name" value="TPS"/>
    <property type="match status" value="1"/>
</dbReference>
<feature type="region of interest" description="Disordered" evidence="1">
    <location>
        <begin position="2357"/>
        <end position="2382"/>
    </location>
</feature>
<evidence type="ECO:0000256" key="1">
    <source>
        <dbReference type="SAM" id="MobiDB-lite"/>
    </source>
</evidence>
<dbReference type="HOGENOM" id="CLU_000043_8_2_0"/>
<dbReference type="InterPro" id="IPR011050">
    <property type="entry name" value="Pectin_lyase_fold/virulence"/>
</dbReference>
<dbReference type="InterPro" id="IPR012334">
    <property type="entry name" value="Pectin_lyas_fold"/>
</dbReference>
<feature type="domain" description="Filamentous haemagglutinin FhaB/tRNA nuclease CdiA-like TPS" evidence="3">
    <location>
        <begin position="48"/>
        <end position="169"/>
    </location>
</feature>
<evidence type="ECO:0000313" key="5">
    <source>
        <dbReference type="Proteomes" id="UP000003233"/>
    </source>
</evidence>
<comment type="caution">
    <text evidence="4">The sequence shown here is derived from an EMBL/GenBank/DDBJ whole genome shotgun (WGS) entry which is preliminary data.</text>
</comment>
<dbReference type="GO" id="GO:0003824">
    <property type="term" value="F:catalytic activity"/>
    <property type="evidence" value="ECO:0007669"/>
    <property type="project" value="UniProtKB-ARBA"/>
</dbReference>
<name>S2LPP7_9FUSO</name>